<dbReference type="RefSeq" id="WP_214174255.1">
    <property type="nucleotide sequence ID" value="NZ_JAHCVK010000001.1"/>
</dbReference>
<feature type="transmembrane region" description="Helical" evidence="4">
    <location>
        <begin position="63"/>
        <end position="81"/>
    </location>
</feature>
<organism evidence="5 6">
    <name type="scientific">Geomobilimonas luticola</name>
    <dbReference type="NCBI Taxonomy" id="1114878"/>
    <lineage>
        <taxon>Bacteria</taxon>
        <taxon>Pseudomonadati</taxon>
        <taxon>Thermodesulfobacteriota</taxon>
        <taxon>Desulfuromonadia</taxon>
        <taxon>Geobacterales</taxon>
        <taxon>Geobacteraceae</taxon>
        <taxon>Geomobilimonas</taxon>
    </lineage>
</organism>
<dbReference type="InterPro" id="IPR011990">
    <property type="entry name" value="TPR-like_helical_dom_sf"/>
</dbReference>
<evidence type="ECO:0000313" key="6">
    <source>
        <dbReference type="Proteomes" id="UP000756860"/>
    </source>
</evidence>
<dbReference type="SUPFAM" id="SSF48452">
    <property type="entry name" value="TPR-like"/>
    <property type="match status" value="1"/>
</dbReference>
<dbReference type="EMBL" id="JAHCVK010000001">
    <property type="protein sequence ID" value="MBT0652302.1"/>
    <property type="molecule type" value="Genomic_DNA"/>
</dbReference>
<dbReference type="InterPro" id="IPR052346">
    <property type="entry name" value="O-mannosyl-transferase_TMTC"/>
</dbReference>
<feature type="transmembrane region" description="Helical" evidence="4">
    <location>
        <begin position="93"/>
        <end position="114"/>
    </location>
</feature>
<keyword evidence="6" id="KW-1185">Reference proteome</keyword>
<comment type="caution">
    <text evidence="5">The sequence shown here is derived from an EMBL/GenBank/DDBJ whole genome shotgun (WGS) entry which is preliminary data.</text>
</comment>
<accession>A0ABS5SE51</accession>
<feature type="transmembrane region" description="Helical" evidence="4">
    <location>
        <begin position="275"/>
        <end position="298"/>
    </location>
</feature>
<evidence type="ECO:0000256" key="2">
    <source>
        <dbReference type="ARBA" id="ARBA00022803"/>
    </source>
</evidence>
<keyword evidence="4" id="KW-1133">Transmembrane helix</keyword>
<name>A0ABS5SE51_9BACT</name>
<evidence type="ECO:0000256" key="4">
    <source>
        <dbReference type="SAM" id="Phobius"/>
    </source>
</evidence>
<gene>
    <name evidence="5" type="ORF">KI810_04485</name>
</gene>
<feature type="transmembrane region" description="Helical" evidence="4">
    <location>
        <begin position="359"/>
        <end position="381"/>
    </location>
</feature>
<dbReference type="Proteomes" id="UP000756860">
    <property type="component" value="Unassembled WGS sequence"/>
</dbReference>
<feature type="transmembrane region" description="Helical" evidence="4">
    <location>
        <begin position="126"/>
        <end position="146"/>
    </location>
</feature>
<dbReference type="PANTHER" id="PTHR44227">
    <property type="match status" value="1"/>
</dbReference>
<feature type="transmembrane region" description="Helical" evidence="4">
    <location>
        <begin position="237"/>
        <end position="255"/>
    </location>
</feature>
<protein>
    <submittedName>
        <fullName evidence="5">Tetratricopeptide repeat protein</fullName>
    </submittedName>
</protein>
<feature type="transmembrane region" description="Helical" evidence="4">
    <location>
        <begin position="328"/>
        <end position="347"/>
    </location>
</feature>
<feature type="transmembrane region" description="Helical" evidence="4">
    <location>
        <begin position="305"/>
        <end position="322"/>
    </location>
</feature>
<evidence type="ECO:0000313" key="5">
    <source>
        <dbReference type="EMBL" id="MBT0652302.1"/>
    </source>
</evidence>
<evidence type="ECO:0000256" key="3">
    <source>
        <dbReference type="PROSITE-ProRule" id="PRU00339"/>
    </source>
</evidence>
<dbReference type="InterPro" id="IPR019734">
    <property type="entry name" value="TPR_rpt"/>
</dbReference>
<dbReference type="PROSITE" id="PS50293">
    <property type="entry name" value="TPR_REGION"/>
    <property type="match status" value="1"/>
</dbReference>
<dbReference type="PROSITE" id="PS50005">
    <property type="entry name" value="TPR"/>
    <property type="match status" value="1"/>
</dbReference>
<proteinExistence type="predicted"/>
<dbReference type="PANTHER" id="PTHR44227:SF3">
    <property type="entry name" value="PROTEIN O-MANNOSYL-TRANSFERASE TMTC4"/>
    <property type="match status" value="1"/>
</dbReference>
<feature type="transmembrane region" description="Helical" evidence="4">
    <location>
        <begin position="387"/>
        <end position="405"/>
    </location>
</feature>
<feature type="repeat" description="TPR" evidence="3">
    <location>
        <begin position="470"/>
        <end position="503"/>
    </location>
</feature>
<feature type="transmembrane region" description="Helical" evidence="4">
    <location>
        <begin position="158"/>
        <end position="174"/>
    </location>
</feature>
<evidence type="ECO:0000256" key="1">
    <source>
        <dbReference type="ARBA" id="ARBA00022737"/>
    </source>
</evidence>
<keyword evidence="2 3" id="KW-0802">TPR repeat</keyword>
<keyword evidence="4" id="KW-0472">Membrane</keyword>
<sequence>MRVYGKTTAIVALSAGVVCLLVYLRALSCGFVNLDDPDYVLNNPLIRQLDGNLFRAAFTQAHVGWWMPLTWISLAVDYHFWGLDPVGYHLTNILLHAANTGLVVIIADRLYQYALPESVRMGSHRFLYPVTLLLAGLLFGLHPLRVESVAWVTERKDVLNGLFSLGAIVCYLRYAEERARGGAGAVRLYMASLGLFICSLMAKSVSVVLPAMLLVLDWYPLGRWRQNAARQLLGEKLPFLVLSLLMSVATLYFTAQTRYLVSYDIFPFMQRLVVSGTAIFEYCRLLLVPAGIIPLFMIPDPIPTAYTVKAIAAGIICIGIYFGRKHAWLPATWLAFVLPLLPVLAFFQNGDQAYAARFTYLPSLGASITAAGLLAVGYGRLAALSRWWGGLVVTAILALLVWYAGTTLRLIAVWDNPGTLWSRVIAFEPRAQAYKERGVYHYNAGDHGAAVADFTEAISHVTNVWQPYAYNLYAHRGEALRAAGRYDEAVRDFTEAIELYPHPSYYYYRGLSLQALGRKQDAAEDFRRAGPAPGSIDWYWDARQDSRK</sequence>
<dbReference type="Pfam" id="PF13432">
    <property type="entry name" value="TPR_16"/>
    <property type="match status" value="1"/>
</dbReference>
<dbReference type="SMART" id="SM00028">
    <property type="entry name" value="TPR"/>
    <property type="match status" value="2"/>
</dbReference>
<dbReference type="Gene3D" id="1.25.40.10">
    <property type="entry name" value="Tetratricopeptide repeat domain"/>
    <property type="match status" value="1"/>
</dbReference>
<keyword evidence="4" id="KW-0812">Transmembrane</keyword>
<feature type="transmembrane region" description="Helical" evidence="4">
    <location>
        <begin position="194"/>
        <end position="216"/>
    </location>
</feature>
<reference evidence="5 6" key="1">
    <citation type="submission" date="2021-05" db="EMBL/GenBank/DDBJ databases">
        <title>The draft genome of Geobacter luticola JCM 17780.</title>
        <authorList>
            <person name="Xu Z."/>
            <person name="Masuda Y."/>
            <person name="Itoh H."/>
            <person name="Senoo K."/>
        </authorList>
    </citation>
    <scope>NUCLEOTIDE SEQUENCE [LARGE SCALE GENOMIC DNA]</scope>
    <source>
        <strain evidence="5 6">JCM 17780</strain>
    </source>
</reference>
<keyword evidence="1" id="KW-0677">Repeat</keyword>